<evidence type="ECO:0000313" key="1">
    <source>
        <dbReference type="EMBL" id="CVI63042.1"/>
    </source>
</evidence>
<proteinExistence type="predicted"/>
<protein>
    <submittedName>
        <fullName evidence="1">Uncharacterized protein</fullName>
    </submittedName>
</protein>
<dbReference type="EMBL" id="FCNP01000049">
    <property type="protein sequence ID" value="CVI63042.1"/>
    <property type="molecule type" value="Genomic_DNA"/>
</dbReference>
<gene>
    <name evidence="1" type="ORF">AGR7A_pAt20070</name>
</gene>
<dbReference type="Proteomes" id="UP000192140">
    <property type="component" value="Unassembled WGS sequence"/>
</dbReference>
<dbReference type="AlphaFoldDB" id="A0A1S7U8F8"/>
<evidence type="ECO:0000313" key="2">
    <source>
        <dbReference type="Proteomes" id="UP000192140"/>
    </source>
</evidence>
<organism evidence="1 2">
    <name type="scientific">Agrobacterium deltaense NCPPB 1641</name>
    <dbReference type="NCBI Taxonomy" id="1183425"/>
    <lineage>
        <taxon>Bacteria</taxon>
        <taxon>Pseudomonadati</taxon>
        <taxon>Pseudomonadota</taxon>
        <taxon>Alphaproteobacteria</taxon>
        <taxon>Hyphomicrobiales</taxon>
        <taxon>Rhizobiaceae</taxon>
        <taxon>Rhizobium/Agrobacterium group</taxon>
        <taxon>Agrobacterium</taxon>
    </lineage>
</organism>
<accession>A0A1S7U8F8</accession>
<sequence length="96" mass="11427">MRAQNERITLLRDVHTIDIETKFFRQANRLRITRLKYAGYMGHGLLLLVYTRTYIRRFGSDFKQYTIKINMRFCDTQSMSHSNIKLPVCNVKSGEH</sequence>
<comment type="caution">
    <text evidence="1">The sequence shown here is derived from an EMBL/GenBank/DDBJ whole genome shotgun (WGS) entry which is preliminary data.</text>
</comment>
<keyword evidence="2" id="KW-1185">Reference proteome</keyword>
<name>A0A1S7U8F8_9HYPH</name>
<reference evidence="1" key="1">
    <citation type="submission" date="2016-01" db="EMBL/GenBank/DDBJ databases">
        <authorList>
            <person name="Regsiter A."/>
            <person name="william w."/>
        </authorList>
    </citation>
    <scope>NUCLEOTIDE SEQUENCE</scope>
    <source>
        <strain evidence="1">NCPPB 1641</strain>
    </source>
</reference>